<evidence type="ECO:0000313" key="2">
    <source>
        <dbReference type="EMBL" id="HIU57569.1"/>
    </source>
</evidence>
<comment type="caution">
    <text evidence="2">The sequence shown here is derived from an EMBL/GenBank/DDBJ whole genome shotgun (WGS) entry which is preliminary data.</text>
</comment>
<dbReference type="InterPro" id="IPR011437">
    <property type="entry name" value="DUF1540"/>
</dbReference>
<evidence type="ECO:0000259" key="1">
    <source>
        <dbReference type="Pfam" id="PF07561"/>
    </source>
</evidence>
<reference evidence="2" key="1">
    <citation type="submission" date="2020-10" db="EMBL/GenBank/DDBJ databases">
        <authorList>
            <person name="Gilroy R."/>
        </authorList>
    </citation>
    <scope>NUCLEOTIDE SEQUENCE</scope>
    <source>
        <strain evidence="2">USAMLcec3-3695</strain>
    </source>
</reference>
<reference evidence="2" key="2">
    <citation type="journal article" date="2021" name="PeerJ">
        <title>Extensive microbial diversity within the chicken gut microbiome revealed by metagenomics and culture.</title>
        <authorList>
            <person name="Gilroy R."/>
            <person name="Ravi A."/>
            <person name="Getino M."/>
            <person name="Pursley I."/>
            <person name="Horton D.L."/>
            <person name="Alikhan N.F."/>
            <person name="Baker D."/>
            <person name="Gharbi K."/>
            <person name="Hall N."/>
            <person name="Watson M."/>
            <person name="Adriaenssens E.M."/>
            <person name="Foster-Nyarko E."/>
            <person name="Jarju S."/>
            <person name="Secka A."/>
            <person name="Antonio M."/>
            <person name="Oren A."/>
            <person name="Chaudhuri R.R."/>
            <person name="La Ragione R."/>
            <person name="Hildebrand F."/>
            <person name="Pallen M.J."/>
        </authorList>
    </citation>
    <scope>NUCLEOTIDE SEQUENCE</scope>
    <source>
        <strain evidence="2">USAMLcec3-3695</strain>
    </source>
</reference>
<name>A0A9D1MCC4_9FIRM</name>
<dbReference type="AlphaFoldDB" id="A0A9D1MCC4"/>
<dbReference type="Pfam" id="PF07561">
    <property type="entry name" value="DUF1540"/>
    <property type="match status" value="1"/>
</dbReference>
<organism evidence="2 3">
    <name type="scientific">Candidatus Ornithomonoglobus merdipullorum</name>
    <dbReference type="NCBI Taxonomy" id="2840895"/>
    <lineage>
        <taxon>Bacteria</taxon>
        <taxon>Bacillati</taxon>
        <taxon>Bacillota</taxon>
        <taxon>Clostridia</taxon>
        <taxon>Candidatus Ornithomonoglobus</taxon>
    </lineage>
</organism>
<dbReference type="EMBL" id="DVNB01000075">
    <property type="protein sequence ID" value="HIU57569.1"/>
    <property type="molecule type" value="Genomic_DNA"/>
</dbReference>
<feature type="domain" description="DUF1540" evidence="1">
    <location>
        <begin position="11"/>
        <end position="53"/>
    </location>
</feature>
<accession>A0A9D1MCC4</accession>
<proteinExistence type="predicted"/>
<protein>
    <submittedName>
        <fullName evidence="2">DUF1540 domain-containing protein</fullName>
    </submittedName>
</protein>
<sequence length="56" mass="6226">MSCSCNPNKSIKCTVTQCKNHCKDEDYCSLSSIMVGTHESNPTMIECTDCTSFQLK</sequence>
<evidence type="ECO:0000313" key="3">
    <source>
        <dbReference type="Proteomes" id="UP000824109"/>
    </source>
</evidence>
<gene>
    <name evidence="2" type="ORF">IAA61_07120</name>
</gene>
<dbReference type="Proteomes" id="UP000824109">
    <property type="component" value="Unassembled WGS sequence"/>
</dbReference>